<dbReference type="PROSITE" id="PS51128">
    <property type="entry name" value="ZF_DKSA_2"/>
    <property type="match status" value="1"/>
</dbReference>
<evidence type="ECO:0000256" key="3">
    <source>
        <dbReference type="ARBA" id="ARBA00022833"/>
    </source>
</evidence>
<evidence type="ECO:0000313" key="5">
    <source>
        <dbReference type="EMBL" id="MPM76554.1"/>
    </source>
</evidence>
<dbReference type="Pfam" id="PF01258">
    <property type="entry name" value="zf-dskA_traR"/>
    <property type="match status" value="1"/>
</dbReference>
<dbReference type="InterPro" id="IPR037187">
    <property type="entry name" value="DnaK_N"/>
</dbReference>
<evidence type="ECO:0000256" key="1">
    <source>
        <dbReference type="ARBA" id="ARBA00022723"/>
    </source>
</evidence>
<dbReference type="AlphaFoldDB" id="A0A645CI31"/>
<keyword evidence="1" id="KW-0479">Metal-binding</keyword>
<dbReference type="InterPro" id="IPR000962">
    <property type="entry name" value="Znf_DskA_TraR"/>
</dbReference>
<dbReference type="EMBL" id="VSSQ01027349">
    <property type="protein sequence ID" value="MPM76554.1"/>
    <property type="molecule type" value="Genomic_DNA"/>
</dbReference>
<sequence>MAKLKSVAAKLTPEQKRHFDNLMAARDAVLGRIKHHAEDALDCSNADKRGVTTHMADMGSDNSRHEMELQLMSEEGDVLELIEDAIKRLLEGSGYGLCQDCGQPIPEARLEVRPYAVYCTKCKSAREKNGSLRGR</sequence>
<dbReference type="PANTHER" id="PTHR33823">
    <property type="entry name" value="RNA POLYMERASE-BINDING TRANSCRIPTION FACTOR DKSA-RELATED"/>
    <property type="match status" value="1"/>
</dbReference>
<keyword evidence="3" id="KW-0862">Zinc</keyword>
<evidence type="ECO:0000259" key="4">
    <source>
        <dbReference type="Pfam" id="PF01258"/>
    </source>
</evidence>
<dbReference type="GO" id="GO:0008270">
    <property type="term" value="F:zinc ion binding"/>
    <property type="evidence" value="ECO:0007669"/>
    <property type="project" value="UniProtKB-KW"/>
</dbReference>
<name>A0A645CI31_9ZZZZ</name>
<dbReference type="SUPFAM" id="SSF57716">
    <property type="entry name" value="Glucocorticoid receptor-like (DNA-binding domain)"/>
    <property type="match status" value="1"/>
</dbReference>
<organism evidence="5">
    <name type="scientific">bioreactor metagenome</name>
    <dbReference type="NCBI Taxonomy" id="1076179"/>
    <lineage>
        <taxon>unclassified sequences</taxon>
        <taxon>metagenomes</taxon>
        <taxon>ecological metagenomes</taxon>
    </lineage>
</organism>
<reference evidence="5" key="1">
    <citation type="submission" date="2019-08" db="EMBL/GenBank/DDBJ databases">
        <authorList>
            <person name="Kucharzyk K."/>
            <person name="Murdoch R.W."/>
            <person name="Higgins S."/>
            <person name="Loffler F."/>
        </authorList>
    </citation>
    <scope>NUCLEOTIDE SEQUENCE</scope>
</reference>
<dbReference type="SUPFAM" id="SSF109635">
    <property type="entry name" value="DnaK suppressor protein DksA, alpha-hairpin domain"/>
    <property type="match status" value="1"/>
</dbReference>
<comment type="caution">
    <text evidence="5">The sequence shown here is derived from an EMBL/GenBank/DDBJ whole genome shotgun (WGS) entry which is preliminary data.</text>
</comment>
<gene>
    <name evidence="5" type="primary">dksA_23</name>
    <name evidence="5" type="ORF">SDC9_123553</name>
</gene>
<dbReference type="PANTHER" id="PTHR33823:SF4">
    <property type="entry name" value="GENERAL STRESS PROTEIN 16O"/>
    <property type="match status" value="1"/>
</dbReference>
<dbReference type="Gene3D" id="1.20.120.910">
    <property type="entry name" value="DksA, coiled-coil domain"/>
    <property type="match status" value="1"/>
</dbReference>
<keyword evidence="2" id="KW-0863">Zinc-finger</keyword>
<proteinExistence type="predicted"/>
<feature type="domain" description="Zinc finger DksA/TraR C4-type" evidence="4">
    <location>
        <begin position="95"/>
        <end position="128"/>
    </location>
</feature>
<accession>A0A645CI31</accession>
<evidence type="ECO:0000256" key="2">
    <source>
        <dbReference type="ARBA" id="ARBA00022771"/>
    </source>
</evidence>
<protein>
    <submittedName>
        <fullName evidence="5">RNA polymerase-binding transcription factor DksA</fullName>
    </submittedName>
</protein>